<dbReference type="Proteomes" id="UP000566813">
    <property type="component" value="Unassembled WGS sequence"/>
</dbReference>
<keyword evidence="5 7" id="KW-1133">Transmembrane helix</keyword>
<keyword evidence="6 7" id="KW-0472">Membrane</keyword>
<dbReference type="SUPFAM" id="SSF90123">
    <property type="entry name" value="ABC transporter transmembrane region"/>
    <property type="match status" value="1"/>
</dbReference>
<dbReference type="InterPro" id="IPR017750">
    <property type="entry name" value="ATPase_T1SS"/>
</dbReference>
<proteinExistence type="predicted"/>
<evidence type="ECO:0000313" key="10">
    <source>
        <dbReference type="EMBL" id="MBC2666307.1"/>
    </source>
</evidence>
<sequence length="701" mass="75956">MIANDTLRACIGQLADRFGVPCGPGQFDSLALDPGGRLPLHQAEAALELVGLNVDVHRPRKLPRRPDGYPAIISLGEGGCAVVHEVRDGDALVWRPATAEAAWERIKDVEPAYDGWFASVFGDPTTLREGAQPWQAAARSHWFWSEAWKLRHRFNSVLVASVIINLLALALPLFSMNVYDRVIPNRAQATLWVLAVGVFLAFALDYALRRARTGVIDELSRELDLKLSQKIFARILAAPLSERKGHTGNLVARVSEYQIVRDFFTSTTIVLVVDMVFLVLFVVLIAYLAGWLALVPFIAMAAMALLGLRLQRRVERSVREAEADHGLQQTVLVEAITGLETLKSVAGEGVMLGRWRRLAEMGSRSQARLRDVSTTAIGSAATCQQACSVMLVLGGYYEFDAGRITMGAIIAIVMLASRSLAPAAQLAFLLTRGQQARQTLDSLQKLWEGEDERRKGSATLTPSIRSGEIRLEGASFAYPGAAQPALDKIDLVIRPGERVAIIGRVASGKSTLGRVLCGLAEPSEGAMLIDGLDSRQYRPADIRRAFRFVGQDAALFSGTIKDNLALGSGDADEAAMLAALEAAGAEHFLARDEGGFDRAVGEGGGRLSGGQRSFLTIARALVRPSRVLFLDEPSGAMDSHSEKLLVERLSRFLTPEQTLVISTHRPALLSVCDRIVVLDKGRIVVDGPSKDVLSRAGTEMG</sequence>
<name>A0A7X1FTZ3_9SPHN</name>
<keyword evidence="11" id="KW-1185">Reference proteome</keyword>
<evidence type="ECO:0000256" key="1">
    <source>
        <dbReference type="ARBA" id="ARBA00004651"/>
    </source>
</evidence>
<comment type="subcellular location">
    <subcellularLocation>
        <location evidence="1">Cell membrane</location>
        <topology evidence="1">Multi-pass membrane protein</topology>
    </subcellularLocation>
</comment>
<dbReference type="EMBL" id="JACLAW010000009">
    <property type="protein sequence ID" value="MBC2666307.1"/>
    <property type="molecule type" value="Genomic_DNA"/>
</dbReference>
<dbReference type="Pfam" id="PF00664">
    <property type="entry name" value="ABC_membrane"/>
    <property type="match status" value="1"/>
</dbReference>
<dbReference type="Gene3D" id="1.20.1560.10">
    <property type="entry name" value="ABC transporter type 1, transmembrane domain"/>
    <property type="match status" value="1"/>
</dbReference>
<evidence type="ECO:0000259" key="9">
    <source>
        <dbReference type="PROSITE" id="PS50929"/>
    </source>
</evidence>
<feature type="transmembrane region" description="Helical" evidence="7">
    <location>
        <begin position="409"/>
        <end position="430"/>
    </location>
</feature>
<dbReference type="GO" id="GO:0140359">
    <property type="term" value="F:ABC-type transporter activity"/>
    <property type="evidence" value="ECO:0007669"/>
    <property type="project" value="InterPro"/>
</dbReference>
<protein>
    <submittedName>
        <fullName evidence="10">Type I secretion system permease/ATPase</fullName>
    </submittedName>
</protein>
<dbReference type="SMART" id="SM00382">
    <property type="entry name" value="AAA"/>
    <property type="match status" value="1"/>
</dbReference>
<dbReference type="InterPro" id="IPR003593">
    <property type="entry name" value="AAA+_ATPase"/>
</dbReference>
<dbReference type="InterPro" id="IPR039421">
    <property type="entry name" value="Type_1_exporter"/>
</dbReference>
<dbReference type="Gene3D" id="3.40.50.300">
    <property type="entry name" value="P-loop containing nucleotide triphosphate hydrolases"/>
    <property type="match status" value="1"/>
</dbReference>
<dbReference type="GO" id="GO:0005886">
    <property type="term" value="C:plasma membrane"/>
    <property type="evidence" value="ECO:0007669"/>
    <property type="project" value="UniProtKB-SubCell"/>
</dbReference>
<evidence type="ECO:0000256" key="3">
    <source>
        <dbReference type="ARBA" id="ARBA00022741"/>
    </source>
</evidence>
<dbReference type="PANTHER" id="PTHR24221:SF248">
    <property type="entry name" value="ABC TRANSPORTER TRANSMEMBRANE REGION"/>
    <property type="match status" value="1"/>
</dbReference>
<feature type="transmembrane region" description="Helical" evidence="7">
    <location>
        <begin position="291"/>
        <end position="310"/>
    </location>
</feature>
<dbReference type="Pfam" id="PF00005">
    <property type="entry name" value="ABC_tran"/>
    <property type="match status" value="1"/>
</dbReference>
<dbReference type="PANTHER" id="PTHR24221">
    <property type="entry name" value="ATP-BINDING CASSETTE SUB-FAMILY B"/>
    <property type="match status" value="1"/>
</dbReference>
<dbReference type="InterPro" id="IPR027417">
    <property type="entry name" value="P-loop_NTPase"/>
</dbReference>
<dbReference type="CDD" id="cd18587">
    <property type="entry name" value="ABC_6TM_LapB_like"/>
    <property type="match status" value="1"/>
</dbReference>
<organism evidence="10 11">
    <name type="scientific">Novosphingobium flavum</name>
    <dbReference type="NCBI Taxonomy" id="1778672"/>
    <lineage>
        <taxon>Bacteria</taxon>
        <taxon>Pseudomonadati</taxon>
        <taxon>Pseudomonadota</taxon>
        <taxon>Alphaproteobacteria</taxon>
        <taxon>Sphingomonadales</taxon>
        <taxon>Sphingomonadaceae</taxon>
        <taxon>Novosphingobium</taxon>
    </lineage>
</organism>
<evidence type="ECO:0000259" key="8">
    <source>
        <dbReference type="PROSITE" id="PS50893"/>
    </source>
</evidence>
<dbReference type="GO" id="GO:0016887">
    <property type="term" value="F:ATP hydrolysis activity"/>
    <property type="evidence" value="ECO:0007669"/>
    <property type="project" value="InterPro"/>
</dbReference>
<dbReference type="SUPFAM" id="SSF52540">
    <property type="entry name" value="P-loop containing nucleoside triphosphate hydrolases"/>
    <property type="match status" value="1"/>
</dbReference>
<reference evidence="10 11" key="1">
    <citation type="submission" date="2020-08" db="EMBL/GenBank/DDBJ databases">
        <title>The genome sequence of type strain Novosphingobium flavum NBRC 111647.</title>
        <authorList>
            <person name="Liu Y."/>
        </authorList>
    </citation>
    <scope>NUCLEOTIDE SEQUENCE [LARGE SCALE GENOMIC DNA]</scope>
    <source>
        <strain evidence="10 11">NBRC 111647</strain>
    </source>
</reference>
<feature type="transmembrane region" description="Helical" evidence="7">
    <location>
        <begin position="157"/>
        <end position="179"/>
    </location>
</feature>
<dbReference type="InterPro" id="IPR003439">
    <property type="entry name" value="ABC_transporter-like_ATP-bd"/>
</dbReference>
<dbReference type="AlphaFoldDB" id="A0A7X1FTZ3"/>
<feature type="transmembrane region" description="Helical" evidence="7">
    <location>
        <begin position="263"/>
        <end position="285"/>
    </location>
</feature>
<dbReference type="InterPro" id="IPR036640">
    <property type="entry name" value="ABC1_TM_sf"/>
</dbReference>
<evidence type="ECO:0000256" key="6">
    <source>
        <dbReference type="ARBA" id="ARBA00023136"/>
    </source>
</evidence>
<dbReference type="InterPro" id="IPR011527">
    <property type="entry name" value="ABC1_TM_dom"/>
</dbReference>
<gene>
    <name evidence="10" type="ORF">H7F51_12330</name>
</gene>
<dbReference type="PROSITE" id="PS50893">
    <property type="entry name" value="ABC_TRANSPORTER_2"/>
    <property type="match status" value="1"/>
</dbReference>
<evidence type="ECO:0000313" key="11">
    <source>
        <dbReference type="Proteomes" id="UP000566813"/>
    </source>
</evidence>
<dbReference type="RefSeq" id="WP_185664614.1">
    <property type="nucleotide sequence ID" value="NZ_JACLAW010000009.1"/>
</dbReference>
<dbReference type="GO" id="GO:0034040">
    <property type="term" value="F:ATPase-coupled lipid transmembrane transporter activity"/>
    <property type="evidence" value="ECO:0007669"/>
    <property type="project" value="TreeGrafter"/>
</dbReference>
<dbReference type="NCBIfam" id="TIGR03375">
    <property type="entry name" value="type_I_sec_LssB"/>
    <property type="match status" value="1"/>
</dbReference>
<feature type="domain" description="ABC transmembrane type-1" evidence="9">
    <location>
        <begin position="157"/>
        <end position="435"/>
    </location>
</feature>
<comment type="caution">
    <text evidence="10">The sequence shown here is derived from an EMBL/GenBank/DDBJ whole genome shotgun (WGS) entry which is preliminary data.</text>
</comment>
<evidence type="ECO:0000256" key="5">
    <source>
        <dbReference type="ARBA" id="ARBA00022989"/>
    </source>
</evidence>
<feature type="transmembrane region" description="Helical" evidence="7">
    <location>
        <begin position="191"/>
        <end position="208"/>
    </location>
</feature>
<keyword evidence="4" id="KW-0067">ATP-binding</keyword>
<keyword evidence="2 7" id="KW-0812">Transmembrane</keyword>
<evidence type="ECO:0000256" key="7">
    <source>
        <dbReference type="SAM" id="Phobius"/>
    </source>
</evidence>
<keyword evidence="3" id="KW-0547">Nucleotide-binding</keyword>
<evidence type="ECO:0000256" key="4">
    <source>
        <dbReference type="ARBA" id="ARBA00022840"/>
    </source>
</evidence>
<dbReference type="PROSITE" id="PS50929">
    <property type="entry name" value="ABC_TM1F"/>
    <property type="match status" value="1"/>
</dbReference>
<accession>A0A7X1FTZ3</accession>
<dbReference type="GO" id="GO:0005524">
    <property type="term" value="F:ATP binding"/>
    <property type="evidence" value="ECO:0007669"/>
    <property type="project" value="UniProtKB-KW"/>
</dbReference>
<evidence type="ECO:0000256" key="2">
    <source>
        <dbReference type="ARBA" id="ARBA00022692"/>
    </source>
</evidence>
<feature type="domain" description="ABC transporter" evidence="8">
    <location>
        <begin position="469"/>
        <end position="700"/>
    </location>
</feature>